<evidence type="ECO:0000256" key="2">
    <source>
        <dbReference type="ARBA" id="ARBA00023125"/>
    </source>
</evidence>
<keyword evidence="7" id="KW-1185">Reference proteome</keyword>
<comment type="caution">
    <text evidence="6">The sequence shown here is derived from an EMBL/GenBank/DDBJ whole genome shotgun (WGS) entry which is preliminary data.</text>
</comment>
<feature type="region of interest" description="Disordered" evidence="4">
    <location>
        <begin position="1"/>
        <end position="30"/>
    </location>
</feature>
<dbReference type="RefSeq" id="WP_209977586.1">
    <property type="nucleotide sequence ID" value="NZ_JAGINO010000001.1"/>
</dbReference>
<dbReference type="Proteomes" id="UP001244552">
    <property type="component" value="Unassembled WGS sequence"/>
</dbReference>
<keyword evidence="1" id="KW-0805">Transcription regulation</keyword>
<dbReference type="Gene3D" id="1.10.10.10">
    <property type="entry name" value="Winged helix-like DNA-binding domain superfamily/Winged helix DNA-binding domain"/>
    <property type="match status" value="1"/>
</dbReference>
<evidence type="ECO:0000259" key="5">
    <source>
        <dbReference type="PROSITE" id="PS50995"/>
    </source>
</evidence>
<dbReference type="SMART" id="SM00347">
    <property type="entry name" value="HTH_MARR"/>
    <property type="match status" value="1"/>
</dbReference>
<dbReference type="InterPro" id="IPR023187">
    <property type="entry name" value="Tscrpt_reg_MarR-type_CS"/>
</dbReference>
<feature type="domain" description="HTH marR-type" evidence="5">
    <location>
        <begin position="36"/>
        <end position="170"/>
    </location>
</feature>
<dbReference type="InterPro" id="IPR036390">
    <property type="entry name" value="WH_DNA-bd_sf"/>
</dbReference>
<dbReference type="GO" id="GO:0003677">
    <property type="term" value="F:DNA binding"/>
    <property type="evidence" value="ECO:0007669"/>
    <property type="project" value="UniProtKB-KW"/>
</dbReference>
<evidence type="ECO:0000256" key="3">
    <source>
        <dbReference type="ARBA" id="ARBA00023163"/>
    </source>
</evidence>
<dbReference type="InterPro" id="IPR000835">
    <property type="entry name" value="HTH_MarR-typ"/>
</dbReference>
<proteinExistence type="predicted"/>
<dbReference type="PRINTS" id="PR00598">
    <property type="entry name" value="HTHMARR"/>
</dbReference>
<protein>
    <submittedName>
        <fullName evidence="6">DNA-binding MarR family transcriptional regulator</fullName>
    </submittedName>
</protein>
<reference evidence="6 7" key="1">
    <citation type="submission" date="2023-07" db="EMBL/GenBank/DDBJ databases">
        <title>Genomic Encyclopedia of Type Strains, Phase IV (KMG-IV): sequencing the most valuable type-strain genomes for metagenomic binning, comparative biology and taxonomic classification.</title>
        <authorList>
            <person name="Goeker M."/>
        </authorList>
    </citation>
    <scope>NUCLEOTIDE SEQUENCE [LARGE SCALE GENOMIC DNA]</scope>
    <source>
        <strain evidence="6 7">DSM 19922</strain>
    </source>
</reference>
<evidence type="ECO:0000256" key="1">
    <source>
        <dbReference type="ARBA" id="ARBA00023015"/>
    </source>
</evidence>
<keyword evidence="3" id="KW-0804">Transcription</keyword>
<dbReference type="Pfam" id="PF12802">
    <property type="entry name" value="MarR_2"/>
    <property type="match status" value="1"/>
</dbReference>
<dbReference type="EMBL" id="JAUSVU010000001">
    <property type="protein sequence ID" value="MDQ0531604.1"/>
    <property type="molecule type" value="Genomic_DNA"/>
</dbReference>
<dbReference type="InterPro" id="IPR036388">
    <property type="entry name" value="WH-like_DNA-bd_sf"/>
</dbReference>
<name>A0ABU0MDX4_9PROT</name>
<dbReference type="InterPro" id="IPR039422">
    <property type="entry name" value="MarR/SlyA-like"/>
</dbReference>
<keyword evidence="2 6" id="KW-0238">DNA-binding</keyword>
<dbReference type="PANTHER" id="PTHR33164:SF43">
    <property type="entry name" value="HTH-TYPE TRANSCRIPTIONAL REPRESSOR YETL"/>
    <property type="match status" value="1"/>
</dbReference>
<evidence type="ECO:0000256" key="4">
    <source>
        <dbReference type="SAM" id="MobiDB-lite"/>
    </source>
</evidence>
<evidence type="ECO:0000313" key="7">
    <source>
        <dbReference type="Proteomes" id="UP001244552"/>
    </source>
</evidence>
<accession>A0ABU0MDX4</accession>
<gene>
    <name evidence="6" type="ORF">QO018_000436</name>
</gene>
<sequence>MAAKAGEARGRKGGGALEAGTSAGPDRGPAGDGHADIRLWLRLLFCASRIESVLQSRIAGDFGITLARFDLLAQLERVEGGLTMTEASQRMMVSNGAVTSLVDRLVEDGFVVREVHPQDRRTNLIRLTGHGRQRFLAMAKEHEQWVVGLLAGLDEAAKATLLDGLGRLKHHLETSAG</sequence>
<dbReference type="PROSITE" id="PS50995">
    <property type="entry name" value="HTH_MARR_2"/>
    <property type="match status" value="1"/>
</dbReference>
<organism evidence="6 7">
    <name type="scientific">Azospirillum picis</name>
    <dbReference type="NCBI Taxonomy" id="488438"/>
    <lineage>
        <taxon>Bacteria</taxon>
        <taxon>Pseudomonadati</taxon>
        <taxon>Pseudomonadota</taxon>
        <taxon>Alphaproteobacteria</taxon>
        <taxon>Rhodospirillales</taxon>
        <taxon>Azospirillaceae</taxon>
        <taxon>Azospirillum</taxon>
    </lineage>
</organism>
<feature type="compositionally biased region" description="Basic and acidic residues" evidence="4">
    <location>
        <begin position="1"/>
        <end position="10"/>
    </location>
</feature>
<dbReference type="SUPFAM" id="SSF46785">
    <property type="entry name" value="Winged helix' DNA-binding domain"/>
    <property type="match status" value="1"/>
</dbReference>
<dbReference type="PROSITE" id="PS01117">
    <property type="entry name" value="HTH_MARR_1"/>
    <property type="match status" value="1"/>
</dbReference>
<evidence type="ECO:0000313" key="6">
    <source>
        <dbReference type="EMBL" id="MDQ0531604.1"/>
    </source>
</evidence>
<dbReference type="PANTHER" id="PTHR33164">
    <property type="entry name" value="TRANSCRIPTIONAL REGULATOR, MARR FAMILY"/>
    <property type="match status" value="1"/>
</dbReference>